<dbReference type="AlphaFoldDB" id="A0A914I654"/>
<proteinExistence type="predicted"/>
<dbReference type="Proteomes" id="UP000887572">
    <property type="component" value="Unplaced"/>
</dbReference>
<sequence>MWDTQQLQYYRWRHLRSRHQFVHPKKQEFRQWLVNGLVAKGERQCPRLNMPLRVMTCRTFGSVPIEA</sequence>
<evidence type="ECO:0000313" key="3">
    <source>
        <dbReference type="WBParaSite" id="Gr19_v10_g789.t1"/>
    </source>
</evidence>
<evidence type="ECO:0000313" key="2">
    <source>
        <dbReference type="WBParaSite" id="Gr19_v10_g786.t1"/>
    </source>
</evidence>
<organism evidence="1 2">
    <name type="scientific">Globodera rostochiensis</name>
    <name type="common">Golden nematode worm</name>
    <name type="synonym">Heterodera rostochiensis</name>
    <dbReference type="NCBI Taxonomy" id="31243"/>
    <lineage>
        <taxon>Eukaryota</taxon>
        <taxon>Metazoa</taxon>
        <taxon>Ecdysozoa</taxon>
        <taxon>Nematoda</taxon>
        <taxon>Chromadorea</taxon>
        <taxon>Rhabditida</taxon>
        <taxon>Tylenchina</taxon>
        <taxon>Tylenchomorpha</taxon>
        <taxon>Tylenchoidea</taxon>
        <taxon>Heteroderidae</taxon>
        <taxon>Heteroderinae</taxon>
        <taxon>Globodera</taxon>
    </lineage>
</organism>
<reference evidence="2 3" key="1">
    <citation type="submission" date="2022-11" db="UniProtKB">
        <authorList>
            <consortium name="WormBaseParasite"/>
        </authorList>
    </citation>
    <scope>IDENTIFICATION</scope>
</reference>
<dbReference type="WBParaSite" id="Gr19_v10_g786.t1">
    <property type="protein sequence ID" value="Gr19_v10_g786.t1"/>
    <property type="gene ID" value="Gr19_v10_g786"/>
</dbReference>
<name>A0A914I654_GLORO</name>
<accession>A0A914I654</accession>
<keyword evidence="1" id="KW-1185">Reference proteome</keyword>
<evidence type="ECO:0000313" key="1">
    <source>
        <dbReference type="Proteomes" id="UP000887572"/>
    </source>
</evidence>
<dbReference type="WBParaSite" id="Gr19_v10_g789.t1">
    <property type="protein sequence ID" value="Gr19_v10_g789.t1"/>
    <property type="gene ID" value="Gr19_v10_g789"/>
</dbReference>
<protein>
    <submittedName>
        <fullName evidence="2 3">Uncharacterized protein</fullName>
    </submittedName>
</protein>